<comment type="caution">
    <text evidence="2">The sequence shown here is derived from an EMBL/GenBank/DDBJ whole genome shotgun (WGS) entry which is preliminary data.</text>
</comment>
<evidence type="ECO:0000313" key="3">
    <source>
        <dbReference type="Proteomes" id="UP000012429"/>
    </source>
</evidence>
<organism evidence="2 3">
    <name type="scientific">Rhizobium freirei PRF 81</name>
    <dbReference type="NCBI Taxonomy" id="363754"/>
    <lineage>
        <taxon>Bacteria</taxon>
        <taxon>Pseudomonadati</taxon>
        <taxon>Pseudomonadota</taxon>
        <taxon>Alphaproteobacteria</taxon>
        <taxon>Hyphomicrobiales</taxon>
        <taxon>Rhizobiaceae</taxon>
        <taxon>Rhizobium/Agrobacterium group</taxon>
        <taxon>Rhizobium</taxon>
    </lineage>
</organism>
<keyword evidence="3" id="KW-1185">Reference proteome</keyword>
<dbReference type="AlphaFoldDB" id="N6UAQ4"/>
<feature type="transmembrane region" description="Helical" evidence="1">
    <location>
        <begin position="41"/>
        <end position="61"/>
    </location>
</feature>
<reference evidence="2 3" key="1">
    <citation type="journal article" date="2012" name="BMC Genomics">
        <title>Genomic basis of broad host range and environmental adaptability of Rhizobium tropici CIAT 899 and Rhizobium sp. PRF 81 which are used in inoculants for common bean (Phaseolus vulgaris L.).</title>
        <authorList>
            <person name="Ormeno-Orrillo E."/>
            <person name="Menna P."/>
            <person name="Almeida L.G."/>
            <person name="Ollero F.J."/>
            <person name="Nicolas M.F."/>
            <person name="Pains Rodrigues E."/>
            <person name="Shigueyoshi Nakatani A."/>
            <person name="Silva Batista J.S."/>
            <person name="Oliveira Chueire L.M."/>
            <person name="Souza R.C."/>
            <person name="Ribeiro Vasconcelos A.T."/>
            <person name="Megias M."/>
            <person name="Hungria M."/>
            <person name="Martinez-Romero E."/>
        </authorList>
    </citation>
    <scope>NUCLEOTIDE SEQUENCE [LARGE SCALE GENOMIC DNA]</scope>
    <source>
        <strain evidence="2 3">PRF 81</strain>
    </source>
</reference>
<dbReference type="Proteomes" id="UP000012429">
    <property type="component" value="Unassembled WGS sequence"/>
</dbReference>
<proteinExistence type="predicted"/>
<feature type="transmembrane region" description="Helical" evidence="1">
    <location>
        <begin position="7"/>
        <end position="29"/>
    </location>
</feature>
<gene>
    <name evidence="2" type="ORF">RHSP_25483</name>
</gene>
<name>N6UAQ4_9HYPH</name>
<feature type="transmembrane region" description="Helical" evidence="1">
    <location>
        <begin position="101"/>
        <end position="121"/>
    </location>
</feature>
<feature type="transmembrane region" description="Helical" evidence="1">
    <location>
        <begin position="73"/>
        <end position="95"/>
    </location>
</feature>
<keyword evidence="1 2" id="KW-0812">Transmembrane</keyword>
<evidence type="ECO:0000313" key="2">
    <source>
        <dbReference type="EMBL" id="ENN87278.1"/>
    </source>
</evidence>
<keyword evidence="1" id="KW-1133">Transmembrane helix</keyword>
<accession>N6UAQ4</accession>
<keyword evidence="1" id="KW-0472">Membrane</keyword>
<evidence type="ECO:0000256" key="1">
    <source>
        <dbReference type="SAM" id="Phobius"/>
    </source>
</evidence>
<dbReference type="PATRIC" id="fig|363754.4.peg.2642"/>
<protein>
    <submittedName>
        <fullName evidence="2">Putative transmembrane protein</fullName>
    </submittedName>
</protein>
<dbReference type="STRING" id="363754.RHSP_25483"/>
<dbReference type="EMBL" id="AQHN01000056">
    <property type="protein sequence ID" value="ENN87278.1"/>
    <property type="molecule type" value="Genomic_DNA"/>
</dbReference>
<sequence length="133" mass="14326">MREKLKALAGSSIVHVLFAFLAMGGWAVFANRMHPMPRPLISGFVQGVLSGCLTLFLKSVVEALSRRFRGFAALWAPPLIACLGSATILIVIHMLSGTPEILKTIAVPLLVSSSYAAIYNYSISGGRRRSHEG</sequence>